<dbReference type="Proteomes" id="UP000000768">
    <property type="component" value="Chromosome 2"/>
</dbReference>
<reference evidence="3" key="2">
    <citation type="journal article" date="2018" name="Plant J.">
        <title>The Sorghum bicolor reference genome: improved assembly, gene annotations, a transcriptome atlas, and signatures of genome organization.</title>
        <authorList>
            <person name="McCormick R.F."/>
            <person name="Truong S.K."/>
            <person name="Sreedasyam A."/>
            <person name="Jenkins J."/>
            <person name="Shu S."/>
            <person name="Sims D."/>
            <person name="Kennedy M."/>
            <person name="Amirebrahimi M."/>
            <person name="Weers B.D."/>
            <person name="McKinley B."/>
            <person name="Mattison A."/>
            <person name="Morishige D.T."/>
            <person name="Grimwood J."/>
            <person name="Schmutz J."/>
            <person name="Mullet J.E."/>
        </authorList>
    </citation>
    <scope>NUCLEOTIDE SEQUENCE [LARGE SCALE GENOMIC DNA]</scope>
    <source>
        <strain evidence="3">cv. BTx623</strain>
    </source>
</reference>
<keyword evidence="3" id="KW-1185">Reference proteome</keyword>
<organism evidence="2 3">
    <name type="scientific">Sorghum bicolor</name>
    <name type="common">Sorghum</name>
    <name type="synonym">Sorghum vulgare</name>
    <dbReference type="NCBI Taxonomy" id="4558"/>
    <lineage>
        <taxon>Eukaryota</taxon>
        <taxon>Viridiplantae</taxon>
        <taxon>Streptophyta</taxon>
        <taxon>Embryophyta</taxon>
        <taxon>Tracheophyta</taxon>
        <taxon>Spermatophyta</taxon>
        <taxon>Magnoliopsida</taxon>
        <taxon>Liliopsida</taxon>
        <taxon>Poales</taxon>
        <taxon>Poaceae</taxon>
        <taxon>PACMAD clade</taxon>
        <taxon>Panicoideae</taxon>
        <taxon>Andropogonodae</taxon>
        <taxon>Andropogoneae</taxon>
        <taxon>Sorghinae</taxon>
        <taxon>Sorghum</taxon>
    </lineage>
</organism>
<feature type="domain" description="DUF1618" evidence="1">
    <location>
        <begin position="158"/>
        <end position="296"/>
    </location>
</feature>
<dbReference type="Gramene" id="OQU88890">
    <property type="protein sequence ID" value="OQU88890"/>
    <property type="gene ID" value="SORBI_3002G115801"/>
</dbReference>
<accession>A0A1W0W3D4</accession>
<dbReference type="EMBL" id="CM000761">
    <property type="protein sequence ID" value="OQU88890.1"/>
    <property type="molecule type" value="Genomic_DNA"/>
</dbReference>
<evidence type="ECO:0000259" key="1">
    <source>
        <dbReference type="Pfam" id="PF07762"/>
    </source>
</evidence>
<dbReference type="Pfam" id="PF07762">
    <property type="entry name" value="DUF1618"/>
    <property type="match status" value="1"/>
</dbReference>
<dbReference type="eggNOG" id="ENOG502R3CK">
    <property type="taxonomic scope" value="Eukaryota"/>
</dbReference>
<dbReference type="InterPro" id="IPR011676">
    <property type="entry name" value="DUF1618"/>
</dbReference>
<protein>
    <recommendedName>
        <fullName evidence="1">DUF1618 domain-containing protein</fullName>
    </recommendedName>
</protein>
<dbReference type="PANTHER" id="PTHR33086:SF62">
    <property type="entry name" value="OS01G0182100 PROTEIN"/>
    <property type="match status" value="1"/>
</dbReference>
<dbReference type="PANTHER" id="PTHR33086">
    <property type="entry name" value="OS05G0468200 PROTEIN-RELATED"/>
    <property type="match status" value="1"/>
</dbReference>
<proteinExistence type="predicted"/>
<gene>
    <name evidence="2" type="ORF">SORBI_3002G115801</name>
</gene>
<reference evidence="2 3" key="1">
    <citation type="journal article" date="2009" name="Nature">
        <title>The Sorghum bicolor genome and the diversification of grasses.</title>
        <authorList>
            <person name="Paterson A.H."/>
            <person name="Bowers J.E."/>
            <person name="Bruggmann R."/>
            <person name="Dubchak I."/>
            <person name="Grimwood J."/>
            <person name="Gundlach H."/>
            <person name="Haberer G."/>
            <person name="Hellsten U."/>
            <person name="Mitros T."/>
            <person name="Poliakov A."/>
            <person name="Schmutz J."/>
            <person name="Spannagl M."/>
            <person name="Tang H."/>
            <person name="Wang X."/>
            <person name="Wicker T."/>
            <person name="Bharti A.K."/>
            <person name="Chapman J."/>
            <person name="Feltus F.A."/>
            <person name="Gowik U."/>
            <person name="Grigoriev I.V."/>
            <person name="Lyons E."/>
            <person name="Maher C.A."/>
            <person name="Martis M."/>
            <person name="Narechania A."/>
            <person name="Otillar R.P."/>
            <person name="Penning B.W."/>
            <person name="Salamov A.A."/>
            <person name="Wang Y."/>
            <person name="Zhang L."/>
            <person name="Carpita N.C."/>
            <person name="Freeling M."/>
            <person name="Gingle A.R."/>
            <person name="Hash C.T."/>
            <person name="Keller B."/>
            <person name="Klein P."/>
            <person name="Kresovich S."/>
            <person name="McCann M.C."/>
            <person name="Ming R."/>
            <person name="Peterson D.G."/>
            <person name="Mehboob-ur-Rahman"/>
            <person name="Ware D."/>
            <person name="Westhoff P."/>
            <person name="Mayer K.F."/>
            <person name="Messing J."/>
            <person name="Rokhsar D.S."/>
        </authorList>
    </citation>
    <scope>NUCLEOTIDE SEQUENCE [LARGE SCALE GENOMIC DNA]</scope>
    <source>
        <strain evidence="3">cv. BTx623</strain>
    </source>
</reference>
<name>A0A1W0W3D4_SORBI</name>
<dbReference type="AlphaFoldDB" id="A0A1W0W3D4"/>
<sequence>MGSADCRDLAPPCLTLKRRQAAIHATEHELALVRPRAVFHFVFLPSTLFPMTRTQGDFVGAAAIWSSELALLDAECCRSPSSSSPAYLLAELATTPHRRFPNPDAVLLLWRSDEQEQPTPPQWVTKEVHLPREVCWAPDKHMFQGDTSFAGPGGCLCWVDLLHGIVVCTNPHQDPPVLRFIPLPDGCPAFGWSDYPYRPRMEESRSAACVGGRIKVVSMVGLLEGWNSQQFRLTTWTLSSSASRPDVLGGEWQEDGVCPLEDLWATEEYRALNLPPRTPLCPVLSAAGDEEDSVVYAVVNDIEERVVVQGRLQQIVWGTELKLKRQYVLGIDLRRNKIVSTSSSVPPESLMQMTPCLLPFDLCASLNALPA</sequence>
<dbReference type="InParanoid" id="A0A1W0W3D4"/>
<evidence type="ECO:0000313" key="2">
    <source>
        <dbReference type="EMBL" id="OQU88890.1"/>
    </source>
</evidence>
<evidence type="ECO:0000313" key="3">
    <source>
        <dbReference type="Proteomes" id="UP000000768"/>
    </source>
</evidence>